<keyword evidence="1" id="KW-0472">Membrane</keyword>
<evidence type="ECO:0000313" key="3">
    <source>
        <dbReference type="Proteomes" id="UP000027135"/>
    </source>
</evidence>
<dbReference type="EMBL" id="KK852425">
    <property type="protein sequence ID" value="KDR24169.1"/>
    <property type="molecule type" value="Genomic_DNA"/>
</dbReference>
<accession>A0A067RWB8</accession>
<keyword evidence="1" id="KW-1133">Transmembrane helix</keyword>
<protein>
    <submittedName>
        <fullName evidence="2">Uncharacterized protein</fullName>
    </submittedName>
</protein>
<dbReference type="AlphaFoldDB" id="A0A067RWB8"/>
<name>A0A067RWB8_ZOONE</name>
<reference evidence="2 3" key="1">
    <citation type="journal article" date="2014" name="Nat. Commun.">
        <title>Molecular traces of alternative social organization in a termite genome.</title>
        <authorList>
            <person name="Terrapon N."/>
            <person name="Li C."/>
            <person name="Robertson H.M."/>
            <person name="Ji L."/>
            <person name="Meng X."/>
            <person name="Booth W."/>
            <person name="Chen Z."/>
            <person name="Childers C.P."/>
            <person name="Glastad K.M."/>
            <person name="Gokhale K."/>
            <person name="Gowin J."/>
            <person name="Gronenberg W."/>
            <person name="Hermansen R.A."/>
            <person name="Hu H."/>
            <person name="Hunt B.G."/>
            <person name="Huylmans A.K."/>
            <person name="Khalil S.M."/>
            <person name="Mitchell R.D."/>
            <person name="Munoz-Torres M.C."/>
            <person name="Mustard J.A."/>
            <person name="Pan H."/>
            <person name="Reese J.T."/>
            <person name="Scharf M.E."/>
            <person name="Sun F."/>
            <person name="Vogel H."/>
            <person name="Xiao J."/>
            <person name="Yang W."/>
            <person name="Yang Z."/>
            <person name="Yang Z."/>
            <person name="Zhou J."/>
            <person name="Zhu J."/>
            <person name="Brent C.S."/>
            <person name="Elsik C.G."/>
            <person name="Goodisman M.A."/>
            <person name="Liberles D.A."/>
            <person name="Roe R.M."/>
            <person name="Vargo E.L."/>
            <person name="Vilcinskas A."/>
            <person name="Wang J."/>
            <person name="Bornberg-Bauer E."/>
            <person name="Korb J."/>
            <person name="Zhang G."/>
            <person name="Liebig J."/>
        </authorList>
    </citation>
    <scope>NUCLEOTIDE SEQUENCE [LARGE SCALE GENOMIC DNA]</scope>
    <source>
        <tissue evidence="2">Whole organism</tissue>
    </source>
</reference>
<dbReference type="FunCoup" id="A0A067RWB8">
    <property type="interactions" value="3"/>
</dbReference>
<dbReference type="OMA" id="RNDWAKF"/>
<evidence type="ECO:0000256" key="1">
    <source>
        <dbReference type="SAM" id="Phobius"/>
    </source>
</evidence>
<feature type="transmembrane region" description="Helical" evidence="1">
    <location>
        <begin position="32"/>
        <end position="50"/>
    </location>
</feature>
<organism evidence="2 3">
    <name type="scientific">Zootermopsis nevadensis</name>
    <name type="common">Dampwood termite</name>
    <dbReference type="NCBI Taxonomy" id="136037"/>
    <lineage>
        <taxon>Eukaryota</taxon>
        <taxon>Metazoa</taxon>
        <taxon>Ecdysozoa</taxon>
        <taxon>Arthropoda</taxon>
        <taxon>Hexapoda</taxon>
        <taxon>Insecta</taxon>
        <taxon>Pterygota</taxon>
        <taxon>Neoptera</taxon>
        <taxon>Polyneoptera</taxon>
        <taxon>Dictyoptera</taxon>
        <taxon>Blattodea</taxon>
        <taxon>Blattoidea</taxon>
        <taxon>Termitoidae</taxon>
        <taxon>Termopsidae</taxon>
        <taxon>Zootermopsis</taxon>
    </lineage>
</organism>
<sequence length="118" mass="14095">MFYFKWLRRFIRRHTNPIPVNRAATVKKTLSVAYMLLAWNAFGFVCYMIYTGRGDWAKYYGYKSEAEASIPPAQQWARTLKIDKAKVIRLRGLHKEYDYDYENEDLKEGKEEVNNLEK</sequence>
<gene>
    <name evidence="2" type="ORF">L798_08999</name>
</gene>
<keyword evidence="1" id="KW-0812">Transmembrane</keyword>
<dbReference type="Proteomes" id="UP000027135">
    <property type="component" value="Unassembled WGS sequence"/>
</dbReference>
<keyword evidence="3" id="KW-1185">Reference proteome</keyword>
<dbReference type="STRING" id="136037.A0A067RWB8"/>
<dbReference type="eggNOG" id="ENOG502S7XG">
    <property type="taxonomic scope" value="Eukaryota"/>
</dbReference>
<proteinExistence type="predicted"/>
<dbReference type="InParanoid" id="A0A067RWB8"/>
<evidence type="ECO:0000313" key="2">
    <source>
        <dbReference type="EMBL" id="KDR24169.1"/>
    </source>
</evidence>